<dbReference type="PANTHER" id="PTHR12620">
    <property type="entry name" value="U2 SNRNP AUXILIARY FACTOR, SMALL SUBUNIT"/>
    <property type="match status" value="1"/>
</dbReference>
<feature type="domain" description="C3H1-type" evidence="10">
    <location>
        <begin position="316"/>
        <end position="343"/>
    </location>
</feature>
<proteinExistence type="predicted"/>
<evidence type="ECO:0000256" key="5">
    <source>
        <dbReference type="ARBA" id="ARBA00022884"/>
    </source>
</evidence>
<dbReference type="Proteomes" id="UP000694863">
    <property type="component" value="Unplaced"/>
</dbReference>
<dbReference type="InterPro" id="IPR009145">
    <property type="entry name" value="U2AF_small"/>
</dbReference>
<name>A0ABM0ZS73_ECHTE</name>
<organism evidence="11 12">
    <name type="scientific">Echinops telfairi</name>
    <name type="common">Lesser hedgehog tenrec</name>
    <dbReference type="NCBI Taxonomy" id="9371"/>
    <lineage>
        <taxon>Eukaryota</taxon>
        <taxon>Metazoa</taxon>
        <taxon>Chordata</taxon>
        <taxon>Craniata</taxon>
        <taxon>Vertebrata</taxon>
        <taxon>Euteleostomi</taxon>
        <taxon>Mammalia</taxon>
        <taxon>Eutheria</taxon>
        <taxon>Afrotheria</taxon>
        <taxon>Tenrecidae</taxon>
        <taxon>Tenrecinae</taxon>
        <taxon>Echinops</taxon>
    </lineage>
</organism>
<dbReference type="Gene3D" id="3.30.70.330">
    <property type="match status" value="1"/>
</dbReference>
<feature type="compositionally biased region" description="Basic residues" evidence="8">
    <location>
        <begin position="444"/>
        <end position="471"/>
    </location>
</feature>
<dbReference type="Pfam" id="PF00642">
    <property type="entry name" value="zf-CCCH"/>
    <property type="match status" value="1"/>
</dbReference>
<evidence type="ECO:0000256" key="7">
    <source>
        <dbReference type="PROSITE-ProRule" id="PRU00723"/>
    </source>
</evidence>
<feature type="compositionally biased region" description="Basic residues" evidence="8">
    <location>
        <begin position="408"/>
        <end position="436"/>
    </location>
</feature>
<feature type="compositionally biased region" description="Basic and acidic residues" evidence="8">
    <location>
        <begin position="393"/>
        <end position="407"/>
    </location>
</feature>
<dbReference type="PROSITE" id="PS50103">
    <property type="entry name" value="ZF_C3H1"/>
    <property type="match status" value="2"/>
</dbReference>
<evidence type="ECO:0000256" key="8">
    <source>
        <dbReference type="SAM" id="MobiDB-lite"/>
    </source>
</evidence>
<keyword evidence="1 7" id="KW-0479">Metal-binding</keyword>
<feature type="region of interest" description="Disordered" evidence="8">
    <location>
        <begin position="1"/>
        <end position="79"/>
    </location>
</feature>
<reference evidence="12" key="1">
    <citation type="submission" date="2025-08" db="UniProtKB">
        <authorList>
            <consortium name="RefSeq"/>
        </authorList>
    </citation>
    <scope>IDENTIFICATION</scope>
</reference>
<evidence type="ECO:0000259" key="10">
    <source>
        <dbReference type="PROSITE" id="PS50103"/>
    </source>
</evidence>
<keyword evidence="4 7" id="KW-0862">Zinc</keyword>
<dbReference type="PROSITE" id="PS50102">
    <property type="entry name" value="RRM"/>
    <property type="match status" value="1"/>
</dbReference>
<feature type="zinc finger region" description="C3H1-type" evidence="7">
    <location>
        <begin position="316"/>
        <end position="343"/>
    </location>
</feature>
<keyword evidence="3 7" id="KW-0863">Zinc-finger</keyword>
<evidence type="ECO:0000256" key="6">
    <source>
        <dbReference type="PROSITE-ProRule" id="PRU00176"/>
    </source>
</evidence>
<sequence>MAGLESPAPLLRARPELSRATAGRGSHRKHRAALKKERRKARRQELARLRDSGLEAQGQETVSEGCPPGGDQRLETERQQLHEEWLWREQKAQEEFQRKREKEEATRRRREALERTLNEEREEQLKKEREEEEVRLREKRAREAAVQKMLDRAESELENGAPWQNPEPPSDGRVMEKHRASCPFYRKTGACRFGDRCSRKHTLPASSPTLLVRSMFTTFGMDQCRMDDYDPDASLEYSEEETYQQFLEFYEDVLPEFKHVGKVVQFKVSCNFEPHLRGNVYVQYQSKEDCRAALSRFNGRWYGGRQLRCEFCPVTQWQMAICGLFETQKCSRGKHCNFLHVFRNPNNEFWEADRDMYLSLDRTSSSSWKSSDRRERLGHRESYYSRSRGRRSPSSDHSYHGNRESERKRSRHRGNKSHQRGSKSRDKHSFRRRGRKRDCSCSRSRSRSRSCSHSRSRSRSPKSRSHAGRRPGSRDKNTQSPKAK</sequence>
<feature type="zinc finger region" description="C3H1-type" evidence="7">
    <location>
        <begin position="176"/>
        <end position="204"/>
    </location>
</feature>
<dbReference type="SMART" id="SM00361">
    <property type="entry name" value="RRM_1"/>
    <property type="match status" value="1"/>
</dbReference>
<feature type="region of interest" description="Disordered" evidence="8">
    <location>
        <begin position="379"/>
        <end position="484"/>
    </location>
</feature>
<dbReference type="InterPro" id="IPR003954">
    <property type="entry name" value="RRM_euk-type"/>
</dbReference>
<evidence type="ECO:0000256" key="2">
    <source>
        <dbReference type="ARBA" id="ARBA00022737"/>
    </source>
</evidence>
<feature type="compositionally biased region" description="Basic and acidic residues" evidence="8">
    <location>
        <begin position="43"/>
        <end position="53"/>
    </location>
</feature>
<dbReference type="InterPro" id="IPR012677">
    <property type="entry name" value="Nucleotide-bd_a/b_plait_sf"/>
</dbReference>
<feature type="compositionally biased region" description="Basic residues" evidence="8">
    <location>
        <begin position="25"/>
        <end position="42"/>
    </location>
</feature>
<protein>
    <submittedName>
        <fullName evidence="12">U2 small nuclear ribonucleoprotein auxiliary factor 35 kDa subunit-related protein 2-like</fullName>
    </submittedName>
</protein>
<dbReference type="PRINTS" id="PR01848">
    <property type="entry name" value="U2AUXFACTOR"/>
</dbReference>
<keyword evidence="11" id="KW-1185">Reference proteome</keyword>
<gene>
    <name evidence="12" type="primary">LOC105979282</name>
</gene>
<dbReference type="InterPro" id="IPR000571">
    <property type="entry name" value="Znf_CCCH"/>
</dbReference>
<evidence type="ECO:0000313" key="12">
    <source>
        <dbReference type="RefSeq" id="XP_012861923.1"/>
    </source>
</evidence>
<dbReference type="Pfam" id="PF00076">
    <property type="entry name" value="RRM_1"/>
    <property type="match status" value="1"/>
</dbReference>
<dbReference type="CDD" id="cd12540">
    <property type="entry name" value="RRM_U2AFBPL"/>
    <property type="match status" value="1"/>
</dbReference>
<dbReference type="SUPFAM" id="SSF54928">
    <property type="entry name" value="RNA-binding domain, RBD"/>
    <property type="match status" value="1"/>
</dbReference>
<evidence type="ECO:0000259" key="9">
    <source>
        <dbReference type="PROSITE" id="PS50102"/>
    </source>
</evidence>
<evidence type="ECO:0000256" key="3">
    <source>
        <dbReference type="ARBA" id="ARBA00022771"/>
    </source>
</evidence>
<dbReference type="GeneID" id="105979282"/>
<dbReference type="SMART" id="SM00356">
    <property type="entry name" value="ZnF_C3H1"/>
    <property type="match status" value="2"/>
</dbReference>
<evidence type="ECO:0000256" key="1">
    <source>
        <dbReference type="ARBA" id="ARBA00022723"/>
    </source>
</evidence>
<feature type="region of interest" description="Disordered" evidence="8">
    <location>
        <begin position="155"/>
        <end position="175"/>
    </location>
</feature>
<evidence type="ECO:0000313" key="11">
    <source>
        <dbReference type="Proteomes" id="UP000694863"/>
    </source>
</evidence>
<dbReference type="InterPro" id="IPR000504">
    <property type="entry name" value="RRM_dom"/>
</dbReference>
<dbReference type="InterPro" id="IPR035979">
    <property type="entry name" value="RBD_domain_sf"/>
</dbReference>
<feature type="domain" description="C3H1-type" evidence="10">
    <location>
        <begin position="176"/>
        <end position="204"/>
    </location>
</feature>
<keyword evidence="2" id="KW-0677">Repeat</keyword>
<feature type="domain" description="RRM" evidence="9">
    <location>
        <begin position="208"/>
        <end position="314"/>
    </location>
</feature>
<evidence type="ECO:0000256" key="4">
    <source>
        <dbReference type="ARBA" id="ARBA00022833"/>
    </source>
</evidence>
<keyword evidence="5 6" id="KW-0694">RNA-binding</keyword>
<dbReference type="SMART" id="SM00360">
    <property type="entry name" value="RRM"/>
    <property type="match status" value="1"/>
</dbReference>
<dbReference type="RefSeq" id="XP_012861923.1">
    <property type="nucleotide sequence ID" value="XM_013006469.2"/>
</dbReference>
<accession>A0ABM0ZS73</accession>